<keyword evidence="6" id="KW-0346">Stress response</keyword>
<evidence type="ECO:0000256" key="2">
    <source>
        <dbReference type="ARBA" id="ARBA00022722"/>
    </source>
</evidence>
<proteinExistence type="predicted"/>
<evidence type="ECO:0000256" key="3">
    <source>
        <dbReference type="ARBA" id="ARBA00022759"/>
    </source>
</evidence>
<evidence type="ECO:0000256" key="4">
    <source>
        <dbReference type="ARBA" id="ARBA00022801"/>
    </source>
</evidence>
<dbReference type="GO" id="GO:0016787">
    <property type="term" value="F:hydrolase activity"/>
    <property type="evidence" value="ECO:0007669"/>
    <property type="project" value="UniProtKB-KW"/>
</dbReference>
<evidence type="ECO:0008006" key="8">
    <source>
        <dbReference type="Google" id="ProtNLM"/>
    </source>
</evidence>
<dbReference type="InterPro" id="IPR012933">
    <property type="entry name" value="HicA_mRNA_interferase"/>
</dbReference>
<protein>
    <recommendedName>
        <fullName evidence="8">HicA toxin of bacterial toxin-antitoxin</fullName>
    </recommendedName>
</protein>
<sequence length="76" mass="8383">MPKLPVISGKKLVIALKKAGFVEVRCRGSHVSLQKVTVEKTFKTVVPLHRELAKGTLLDILHQTGLNKGDLIELLK</sequence>
<dbReference type="InterPro" id="IPR038570">
    <property type="entry name" value="HicA_sf"/>
</dbReference>
<dbReference type="GO" id="GO:0004519">
    <property type="term" value="F:endonuclease activity"/>
    <property type="evidence" value="ECO:0007669"/>
    <property type="project" value="UniProtKB-KW"/>
</dbReference>
<name>A0A7G9YYZ7_9EURY</name>
<dbReference type="Pfam" id="PF07927">
    <property type="entry name" value="HicA_toxin"/>
    <property type="match status" value="1"/>
</dbReference>
<dbReference type="GO" id="GO:0003729">
    <property type="term" value="F:mRNA binding"/>
    <property type="evidence" value="ECO:0007669"/>
    <property type="project" value="InterPro"/>
</dbReference>
<keyword evidence="1" id="KW-1277">Toxin-antitoxin system</keyword>
<keyword evidence="2" id="KW-0540">Nuclease</keyword>
<dbReference type="EMBL" id="MT631534">
    <property type="protein sequence ID" value="QNO53231.1"/>
    <property type="molecule type" value="Genomic_DNA"/>
</dbReference>
<dbReference type="SUPFAM" id="SSF54786">
    <property type="entry name" value="YcfA/nrd intein domain"/>
    <property type="match status" value="1"/>
</dbReference>
<keyword evidence="4" id="KW-0378">Hydrolase</keyword>
<dbReference type="Gene3D" id="3.30.920.30">
    <property type="entry name" value="Hypothetical protein"/>
    <property type="match status" value="1"/>
</dbReference>
<evidence type="ECO:0000256" key="1">
    <source>
        <dbReference type="ARBA" id="ARBA00022649"/>
    </source>
</evidence>
<dbReference type="AlphaFoldDB" id="A0A7G9YYZ7"/>
<gene>
    <name evidence="7" type="ORF">HNLOENAD_00031</name>
</gene>
<evidence type="ECO:0000256" key="5">
    <source>
        <dbReference type="ARBA" id="ARBA00022884"/>
    </source>
</evidence>
<evidence type="ECO:0000313" key="7">
    <source>
        <dbReference type="EMBL" id="QNO53231.1"/>
    </source>
</evidence>
<keyword evidence="3" id="KW-0255">Endonuclease</keyword>
<keyword evidence="5" id="KW-0694">RNA-binding</keyword>
<organism evidence="7">
    <name type="scientific">Candidatus Methanophagaceae archaeon ANME-1 ERB6</name>
    <dbReference type="NCBI Taxonomy" id="2759912"/>
    <lineage>
        <taxon>Archaea</taxon>
        <taxon>Methanobacteriati</taxon>
        <taxon>Methanobacteriota</taxon>
        <taxon>Stenosarchaea group</taxon>
        <taxon>Methanomicrobia</taxon>
        <taxon>Candidatus Methanophagales</taxon>
        <taxon>Candidatus Methanophagaceae</taxon>
    </lineage>
</organism>
<reference evidence="7" key="1">
    <citation type="submission" date="2020-06" db="EMBL/GenBank/DDBJ databases">
        <title>Unique genomic features of the anaerobic methanotrophic archaea.</title>
        <authorList>
            <person name="Chadwick G.L."/>
            <person name="Skennerton C.T."/>
            <person name="Laso-Perez R."/>
            <person name="Leu A.O."/>
            <person name="Speth D.R."/>
            <person name="Yu H."/>
            <person name="Morgan-Lang C."/>
            <person name="Hatzenpichler R."/>
            <person name="Goudeau D."/>
            <person name="Malmstrom R."/>
            <person name="Brazelton W.J."/>
            <person name="Woyke T."/>
            <person name="Hallam S.J."/>
            <person name="Tyson G.W."/>
            <person name="Wegener G."/>
            <person name="Boetius A."/>
            <person name="Orphan V."/>
        </authorList>
    </citation>
    <scope>NUCLEOTIDE SEQUENCE</scope>
</reference>
<evidence type="ECO:0000256" key="6">
    <source>
        <dbReference type="ARBA" id="ARBA00023016"/>
    </source>
</evidence>
<accession>A0A7G9YYZ7</accession>